<dbReference type="EMBL" id="AOIV01000026">
    <property type="protein sequence ID" value="ELZ30064.1"/>
    <property type="molecule type" value="Genomic_DNA"/>
</dbReference>
<dbReference type="SUPFAM" id="SSF57783">
    <property type="entry name" value="Zinc beta-ribbon"/>
    <property type="match status" value="1"/>
</dbReference>
<keyword evidence="2" id="KW-1185">Reference proteome</keyword>
<comment type="caution">
    <text evidence="1">The sequence shown here is derived from an EMBL/GenBank/DDBJ whole genome shotgun (WGS) entry which is preliminary data.</text>
</comment>
<dbReference type="AlphaFoldDB" id="M0D7F1"/>
<reference evidence="1 2" key="1">
    <citation type="journal article" date="2014" name="PLoS Genet.">
        <title>Phylogenetically driven sequencing of extremely halophilic archaea reveals strategies for static and dynamic osmo-response.</title>
        <authorList>
            <person name="Becker E.A."/>
            <person name="Seitzer P.M."/>
            <person name="Tritt A."/>
            <person name="Larsen D."/>
            <person name="Krusor M."/>
            <person name="Yao A.I."/>
            <person name="Wu D."/>
            <person name="Madern D."/>
            <person name="Eisen J.A."/>
            <person name="Darling A.E."/>
            <person name="Facciotti M.T."/>
        </authorList>
    </citation>
    <scope>NUCLEOTIDE SEQUENCE [LARGE SCALE GENOMIC DNA]</scope>
    <source>
        <strain evidence="1 2">JCM 14848</strain>
    </source>
</reference>
<sequence length="62" mass="6793">MRAGAVVAHVTDCPNCGETLADPDPHSADGADYVCENCGRKWQDGIGDELQRVFEKSTDERR</sequence>
<evidence type="ECO:0000313" key="1">
    <source>
        <dbReference type="EMBL" id="ELZ30064.1"/>
    </source>
</evidence>
<dbReference type="InParanoid" id="M0D7F1"/>
<proteinExistence type="predicted"/>
<gene>
    <name evidence="1" type="ORF">C474_11900</name>
</gene>
<name>M0D7F1_HALPD</name>
<protein>
    <submittedName>
        <fullName evidence="1">Uncharacterized protein</fullName>
    </submittedName>
</protein>
<evidence type="ECO:0000313" key="2">
    <source>
        <dbReference type="Proteomes" id="UP000011513"/>
    </source>
</evidence>
<organism evidence="1 2">
    <name type="scientific">Halogeometricum pallidum JCM 14848</name>
    <dbReference type="NCBI Taxonomy" id="1227487"/>
    <lineage>
        <taxon>Archaea</taxon>
        <taxon>Methanobacteriati</taxon>
        <taxon>Methanobacteriota</taxon>
        <taxon>Stenosarchaea group</taxon>
        <taxon>Halobacteria</taxon>
        <taxon>Halobacteriales</taxon>
        <taxon>Haloferacaceae</taxon>
        <taxon>Halogeometricum</taxon>
    </lineage>
</organism>
<dbReference type="Proteomes" id="UP000011513">
    <property type="component" value="Unassembled WGS sequence"/>
</dbReference>
<accession>M0D7F1</accession>